<keyword evidence="1" id="KW-0812">Transmembrane</keyword>
<keyword evidence="1" id="KW-1133">Transmembrane helix</keyword>
<feature type="transmembrane region" description="Helical" evidence="1">
    <location>
        <begin position="74"/>
        <end position="91"/>
    </location>
</feature>
<reference evidence="2 3" key="1">
    <citation type="submission" date="2018-06" db="EMBL/GenBank/DDBJ databases">
        <title>Genomic Encyclopedia of Type Strains, Phase IV (KMG-IV): sequencing the most valuable type-strain genomes for metagenomic binning, comparative biology and taxonomic classification.</title>
        <authorList>
            <person name="Goeker M."/>
        </authorList>
    </citation>
    <scope>NUCLEOTIDE SEQUENCE [LARGE SCALE GENOMIC DNA]</scope>
    <source>
        <strain evidence="2 3">DSM 24032</strain>
    </source>
</reference>
<accession>A0A395JNI7</accession>
<proteinExistence type="predicted"/>
<name>A0A395JNI7_9GAMM</name>
<dbReference type="InParanoid" id="A0A395JNI7"/>
<organism evidence="2 3">
    <name type="scientific">Arenicella xantha</name>
    <dbReference type="NCBI Taxonomy" id="644221"/>
    <lineage>
        <taxon>Bacteria</taxon>
        <taxon>Pseudomonadati</taxon>
        <taxon>Pseudomonadota</taxon>
        <taxon>Gammaproteobacteria</taxon>
        <taxon>Arenicellales</taxon>
        <taxon>Arenicellaceae</taxon>
        <taxon>Arenicella</taxon>
    </lineage>
</organism>
<keyword evidence="1" id="KW-0472">Membrane</keyword>
<evidence type="ECO:0000313" key="3">
    <source>
        <dbReference type="Proteomes" id="UP000253083"/>
    </source>
</evidence>
<feature type="transmembrane region" description="Helical" evidence="1">
    <location>
        <begin position="196"/>
        <end position="219"/>
    </location>
</feature>
<feature type="transmembrane region" description="Helical" evidence="1">
    <location>
        <begin position="163"/>
        <end position="184"/>
    </location>
</feature>
<keyword evidence="3" id="KW-1185">Reference proteome</keyword>
<dbReference type="AlphaFoldDB" id="A0A395JNI7"/>
<feature type="transmembrane region" description="Helical" evidence="1">
    <location>
        <begin position="135"/>
        <end position="157"/>
    </location>
</feature>
<sequence>MTHCVYHPTQQAIRSCDHCDQSYCTACSDESPLRTSHVADYSCFVCGGSLFTLQAAADVEPFWRRLGAIYQYPLSKASVAVILITALLSALFSNFGLLGLFPSIAMSLYCFACLRETATGDMRAPSVEASFEGSLTPVFSVLGVMFVATLATVKIFATFGTGFGILATFFFTVTLPAAILVLAIEEKFLPAIDPSRLLSVVLATGSSYFVMLLFLVMMLSSVGILSSWVWSEEPGKFEFFVQSVISNYYNIVAFHIMGYLVFQNRYRLGFNNMAVVTNDELRSDTDWLNAKLEVLVKAGEYSAAITVAKQQVANGRALEWQWARCFKLMCTGTSFKELKAFAPKYFDRLFSLEQYETIADSYVELKKRIRDYRIDDNERCIAIARALFEVGRYVYVVEMLQQFHTRTAPNELINESLTLLAKSYRKIPGKEKNAQLFQKIFEMRNSAT</sequence>
<dbReference type="OrthoDB" id="5698243at2"/>
<dbReference type="Proteomes" id="UP000253083">
    <property type="component" value="Unassembled WGS sequence"/>
</dbReference>
<evidence type="ECO:0000313" key="2">
    <source>
        <dbReference type="EMBL" id="RBP53047.1"/>
    </source>
</evidence>
<evidence type="ECO:0000256" key="1">
    <source>
        <dbReference type="SAM" id="Phobius"/>
    </source>
</evidence>
<evidence type="ECO:0008006" key="4">
    <source>
        <dbReference type="Google" id="ProtNLM"/>
    </source>
</evidence>
<comment type="caution">
    <text evidence="2">The sequence shown here is derived from an EMBL/GenBank/DDBJ whole genome shotgun (WGS) entry which is preliminary data.</text>
</comment>
<feature type="transmembrane region" description="Helical" evidence="1">
    <location>
        <begin position="239"/>
        <end position="262"/>
    </location>
</feature>
<gene>
    <name evidence="2" type="ORF">DFR28_101432</name>
</gene>
<protein>
    <recommendedName>
        <fullName evidence="4">B box-type domain-containing protein</fullName>
    </recommendedName>
</protein>
<feature type="transmembrane region" description="Helical" evidence="1">
    <location>
        <begin position="97"/>
        <end position="114"/>
    </location>
</feature>
<dbReference type="RefSeq" id="WP_147250904.1">
    <property type="nucleotide sequence ID" value="NZ_QNRT01000001.1"/>
</dbReference>
<dbReference type="EMBL" id="QNRT01000001">
    <property type="protein sequence ID" value="RBP53047.1"/>
    <property type="molecule type" value="Genomic_DNA"/>
</dbReference>